<sequence>MHQTPSFFRRAPLALALSLTFAWPLVAQAQTPVDDRVSQLAIAAQPLGAALNALSAATGVPIAFSPEWVAGKMAPALQGSLPLGQALALLLADSGLEAVRQGETMVVQPQRPRTETTLRSVEVAAPAVYGVTQNLSAKVGAGALGQVTQKDTPFSSAVISNEQILEQASQKLGELFIQDASVSDNSGTYTAWGTYLTVRGMELDWQGSYRIDGQPFLGYTVTLPYEHFEQVELLKGATGFMYGFGAPGGMLNYVTKKPTDDTTRSVSLGYSANSIARGTVDLGGRLGEDGALGYRFTATHEEGDTANGGPLRRDSLLLALDARLSERLSWDFQLIYQDRLAKDTEPSITLFSYTDGHLPAEIRNSDKLVGPGNYMDNQFGFVSTGLRYRLNADWTASTRFSQSYSQTRRNESVLNLQNAAGDYVNDRSDYGERYQYRYWDAMLQGRSVLGGMAHNIVAGVSWQKQMNDDARNWVYNAGAGTGNLHQQNTVAYYSSGSLGDLDLYRSAEVTQKAVFASDRIELDPRWSVLAGVRWTHFERRSWTAAGVANTPYKEPGIITPTVALMYKLADDSTAYASYVESLQQGGTVSNNPIYTNAGEVLDPLVSKQWELGVKKDSTHWSGTAALFRVEKTSEYDESCGVSCLTRKQSGKSVFQGLELGATLRLSSLWSVGGNLMALDTEYASGSDYEGKRVAGAPRLVATAQVAYSVPQVAGLQLRLGAKYTGKTPLRPDNSLDVDGYTLVSLGASYDTLVNGHATTFRANINNLLDDKYWMYQYANYIKAGEPRTFNLSATVHF</sequence>
<evidence type="ECO:0000256" key="3">
    <source>
        <dbReference type="ARBA" id="ARBA00022448"/>
    </source>
</evidence>
<evidence type="ECO:0000256" key="7">
    <source>
        <dbReference type="ARBA" id="ARBA00022729"/>
    </source>
</evidence>
<dbReference type="EMBL" id="QKOE01000008">
    <property type="protein sequence ID" value="PZA16257.1"/>
    <property type="molecule type" value="Genomic_DNA"/>
</dbReference>
<evidence type="ECO:0000256" key="12">
    <source>
        <dbReference type="ARBA" id="ARBA00023170"/>
    </source>
</evidence>
<dbReference type="PANTHER" id="PTHR32552:SF82">
    <property type="entry name" value="FCUA PROTEIN"/>
    <property type="match status" value="1"/>
</dbReference>
<evidence type="ECO:0000256" key="14">
    <source>
        <dbReference type="PROSITE-ProRule" id="PRU01360"/>
    </source>
</evidence>
<evidence type="ECO:0000313" key="20">
    <source>
        <dbReference type="Proteomes" id="UP000248259"/>
    </source>
</evidence>
<keyword evidence="12 19" id="KW-0675">Receptor</keyword>
<comment type="caution">
    <text evidence="19">The sequence shown here is derived from an EMBL/GenBank/DDBJ whole genome shotgun (WGS) entry which is preliminary data.</text>
</comment>
<evidence type="ECO:0000256" key="16">
    <source>
        <dbReference type="RuleBase" id="RU003357"/>
    </source>
</evidence>
<accession>A0A323UUY4</accession>
<dbReference type="Pfam" id="PF00593">
    <property type="entry name" value="TonB_dep_Rec_b-barrel"/>
    <property type="match status" value="1"/>
</dbReference>
<evidence type="ECO:0000256" key="10">
    <source>
        <dbReference type="ARBA" id="ARBA00023077"/>
    </source>
</evidence>
<feature type="domain" description="Secretin/TonB short N-terminal" evidence="18">
    <location>
        <begin position="60"/>
        <end position="110"/>
    </location>
</feature>
<keyword evidence="8" id="KW-0408">Iron</keyword>
<dbReference type="Gene3D" id="2.40.170.20">
    <property type="entry name" value="TonB-dependent receptor, beta-barrel domain"/>
    <property type="match status" value="1"/>
</dbReference>
<evidence type="ECO:0000256" key="11">
    <source>
        <dbReference type="ARBA" id="ARBA00023136"/>
    </source>
</evidence>
<reference evidence="19 20" key="1">
    <citation type="submission" date="2018-06" db="EMBL/GenBank/DDBJ databases">
        <title>Azoarcus communis strain SWub3 genome.</title>
        <authorList>
            <person name="Zorraquino Salvo V."/>
            <person name="Toubiana D."/>
            <person name="Blumwald E."/>
        </authorList>
    </citation>
    <scope>NUCLEOTIDE SEQUENCE [LARGE SCALE GENOMIC DNA]</scope>
    <source>
        <strain evidence="19 20">SWub3</strain>
    </source>
</reference>
<dbReference type="Pfam" id="PF07715">
    <property type="entry name" value="Plug"/>
    <property type="match status" value="1"/>
</dbReference>
<feature type="chain" id="PRO_5016283810" evidence="17">
    <location>
        <begin position="30"/>
        <end position="797"/>
    </location>
</feature>
<evidence type="ECO:0000259" key="18">
    <source>
        <dbReference type="SMART" id="SM00965"/>
    </source>
</evidence>
<evidence type="ECO:0000256" key="8">
    <source>
        <dbReference type="ARBA" id="ARBA00023004"/>
    </source>
</evidence>
<dbReference type="SUPFAM" id="SSF56935">
    <property type="entry name" value="Porins"/>
    <property type="match status" value="1"/>
</dbReference>
<keyword evidence="7 17" id="KW-0732">Signal</keyword>
<keyword evidence="20" id="KW-1185">Reference proteome</keyword>
<dbReference type="Gene3D" id="3.55.50.30">
    <property type="match status" value="1"/>
</dbReference>
<dbReference type="InterPro" id="IPR010105">
    <property type="entry name" value="TonB_sidphr_rcpt"/>
</dbReference>
<dbReference type="InterPro" id="IPR037066">
    <property type="entry name" value="Plug_dom_sf"/>
</dbReference>
<dbReference type="InterPro" id="IPR000531">
    <property type="entry name" value="Beta-barrel_TonB"/>
</dbReference>
<comment type="subcellular location">
    <subcellularLocation>
        <location evidence="1 14">Cell outer membrane</location>
        <topology evidence="1 14">Multi-pass membrane protein</topology>
    </subcellularLocation>
</comment>
<keyword evidence="4 14" id="KW-1134">Transmembrane beta strand</keyword>
<evidence type="ECO:0000256" key="6">
    <source>
        <dbReference type="ARBA" id="ARBA00022692"/>
    </source>
</evidence>
<evidence type="ECO:0000256" key="4">
    <source>
        <dbReference type="ARBA" id="ARBA00022452"/>
    </source>
</evidence>
<dbReference type="InterPro" id="IPR012910">
    <property type="entry name" value="Plug_dom"/>
</dbReference>
<dbReference type="Pfam" id="PF07660">
    <property type="entry name" value="STN"/>
    <property type="match status" value="1"/>
</dbReference>
<evidence type="ECO:0000256" key="5">
    <source>
        <dbReference type="ARBA" id="ARBA00022496"/>
    </source>
</evidence>
<evidence type="ECO:0000256" key="2">
    <source>
        <dbReference type="ARBA" id="ARBA00009810"/>
    </source>
</evidence>
<name>A0A323UUY4_9RHOO</name>
<feature type="short sequence motif" description="TonB C-terminal box" evidence="15">
    <location>
        <begin position="780"/>
        <end position="797"/>
    </location>
</feature>
<evidence type="ECO:0000256" key="1">
    <source>
        <dbReference type="ARBA" id="ARBA00004571"/>
    </source>
</evidence>
<keyword evidence="9" id="KW-0406">Ion transport</keyword>
<gene>
    <name evidence="19" type="ORF">DNK49_12470</name>
</gene>
<evidence type="ECO:0000256" key="13">
    <source>
        <dbReference type="ARBA" id="ARBA00023237"/>
    </source>
</evidence>
<dbReference type="Gene3D" id="2.170.130.10">
    <property type="entry name" value="TonB-dependent receptor, plug domain"/>
    <property type="match status" value="1"/>
</dbReference>
<keyword evidence="5" id="KW-0410">Iron transport</keyword>
<keyword evidence="3 14" id="KW-0813">Transport</keyword>
<keyword evidence="11 14" id="KW-0472">Membrane</keyword>
<evidence type="ECO:0000256" key="17">
    <source>
        <dbReference type="SAM" id="SignalP"/>
    </source>
</evidence>
<evidence type="ECO:0000256" key="9">
    <source>
        <dbReference type="ARBA" id="ARBA00023065"/>
    </source>
</evidence>
<dbReference type="RefSeq" id="WP_110525256.1">
    <property type="nucleotide sequence ID" value="NZ_QKOE01000008.1"/>
</dbReference>
<dbReference type="GO" id="GO:0038023">
    <property type="term" value="F:signaling receptor activity"/>
    <property type="evidence" value="ECO:0007669"/>
    <property type="project" value="InterPro"/>
</dbReference>
<dbReference type="GO" id="GO:0009279">
    <property type="term" value="C:cell outer membrane"/>
    <property type="evidence" value="ECO:0007669"/>
    <property type="project" value="UniProtKB-SubCell"/>
</dbReference>
<organism evidence="19 20">
    <name type="scientific">Parazoarcus communis SWub3 = DSM 12120</name>
    <dbReference type="NCBI Taxonomy" id="1121029"/>
    <lineage>
        <taxon>Bacteria</taxon>
        <taxon>Pseudomonadati</taxon>
        <taxon>Pseudomonadota</taxon>
        <taxon>Betaproteobacteria</taxon>
        <taxon>Rhodocyclales</taxon>
        <taxon>Zoogloeaceae</taxon>
        <taxon>Parazoarcus</taxon>
    </lineage>
</organism>
<keyword evidence="6 14" id="KW-0812">Transmembrane</keyword>
<dbReference type="InterPro" id="IPR036942">
    <property type="entry name" value="Beta-barrel_TonB_sf"/>
</dbReference>
<dbReference type="SMART" id="SM00965">
    <property type="entry name" value="STN"/>
    <property type="match status" value="1"/>
</dbReference>
<dbReference type="GO" id="GO:0015891">
    <property type="term" value="P:siderophore transport"/>
    <property type="evidence" value="ECO:0007669"/>
    <property type="project" value="InterPro"/>
</dbReference>
<dbReference type="NCBIfam" id="TIGR01783">
    <property type="entry name" value="TonB-siderophor"/>
    <property type="match status" value="1"/>
</dbReference>
<protein>
    <submittedName>
        <fullName evidence="19">TonB-dependent siderophore receptor</fullName>
    </submittedName>
</protein>
<dbReference type="InterPro" id="IPR010917">
    <property type="entry name" value="TonB_rcpt_CS"/>
</dbReference>
<dbReference type="PROSITE" id="PS52016">
    <property type="entry name" value="TONB_DEPENDENT_REC_3"/>
    <property type="match status" value="1"/>
</dbReference>
<evidence type="ECO:0000256" key="15">
    <source>
        <dbReference type="PROSITE-ProRule" id="PRU10144"/>
    </source>
</evidence>
<dbReference type="PROSITE" id="PS01156">
    <property type="entry name" value="TONB_DEPENDENT_REC_2"/>
    <property type="match status" value="1"/>
</dbReference>
<keyword evidence="10 16" id="KW-0798">TonB box</keyword>
<dbReference type="GO" id="GO:0015344">
    <property type="term" value="F:siderophore uptake transmembrane transporter activity"/>
    <property type="evidence" value="ECO:0007669"/>
    <property type="project" value="TreeGrafter"/>
</dbReference>
<dbReference type="AlphaFoldDB" id="A0A323UUY4"/>
<keyword evidence="13 14" id="KW-0998">Cell outer membrane</keyword>
<evidence type="ECO:0000313" key="19">
    <source>
        <dbReference type="EMBL" id="PZA16257.1"/>
    </source>
</evidence>
<dbReference type="Proteomes" id="UP000248259">
    <property type="component" value="Unassembled WGS sequence"/>
</dbReference>
<feature type="signal peptide" evidence="17">
    <location>
        <begin position="1"/>
        <end position="29"/>
    </location>
</feature>
<dbReference type="PANTHER" id="PTHR32552">
    <property type="entry name" value="FERRICHROME IRON RECEPTOR-RELATED"/>
    <property type="match status" value="1"/>
</dbReference>
<comment type="similarity">
    <text evidence="2 14 16">Belongs to the TonB-dependent receptor family.</text>
</comment>
<dbReference type="CDD" id="cd01347">
    <property type="entry name" value="ligand_gated_channel"/>
    <property type="match status" value="1"/>
</dbReference>
<proteinExistence type="inferred from homology"/>
<dbReference type="InterPro" id="IPR039426">
    <property type="entry name" value="TonB-dep_rcpt-like"/>
</dbReference>
<dbReference type="OrthoDB" id="8732650at2"/>
<dbReference type="InterPro" id="IPR011662">
    <property type="entry name" value="Secretin/TonB_short_N"/>
</dbReference>